<accession>A0A2H5QPQ9</accession>
<evidence type="ECO:0000256" key="11">
    <source>
        <dbReference type="ARBA" id="ARBA00023253"/>
    </source>
</evidence>
<keyword evidence="12" id="KW-0119">Carbohydrate metabolism</keyword>
<dbReference type="EMBL" id="BDQV01000558">
    <property type="protein sequence ID" value="GAY66245.1"/>
    <property type="molecule type" value="Genomic_DNA"/>
</dbReference>
<evidence type="ECO:0000256" key="6">
    <source>
        <dbReference type="ARBA" id="ARBA00022692"/>
    </source>
</evidence>
<dbReference type="PANTHER" id="PTHR31741:SF1">
    <property type="entry name" value="O-FUCOSYLTRANSFERASE 7"/>
    <property type="match status" value="1"/>
</dbReference>
<reference evidence="14 15" key="1">
    <citation type="journal article" date="2017" name="Front. Genet.">
        <title>Draft sequencing of the heterozygous diploid genome of Satsuma (Citrus unshiu Marc.) using a hybrid assembly approach.</title>
        <authorList>
            <person name="Shimizu T."/>
            <person name="Tanizawa Y."/>
            <person name="Mochizuki T."/>
            <person name="Nagasaki H."/>
            <person name="Yoshioka T."/>
            <person name="Toyoda A."/>
            <person name="Fujiyama A."/>
            <person name="Kaminuma E."/>
            <person name="Nakamura Y."/>
        </authorList>
    </citation>
    <scope>NUCLEOTIDE SEQUENCE [LARGE SCALE GENOMIC DNA]</scope>
    <source>
        <strain evidence="15">cv. Miyagawa wase</strain>
    </source>
</reference>
<dbReference type="InterPro" id="IPR019378">
    <property type="entry name" value="GDP-Fuc_O-FucTrfase"/>
</dbReference>
<evidence type="ECO:0000256" key="10">
    <source>
        <dbReference type="ARBA" id="ARBA00023180"/>
    </source>
</evidence>
<dbReference type="Proteomes" id="UP000236630">
    <property type="component" value="Unassembled WGS sequence"/>
</dbReference>
<proteinExistence type="inferred from homology"/>
<evidence type="ECO:0000256" key="12">
    <source>
        <dbReference type="ARBA" id="ARBA00023277"/>
    </source>
</evidence>
<dbReference type="GO" id="GO:0005737">
    <property type="term" value="C:cytoplasm"/>
    <property type="evidence" value="ECO:0007669"/>
    <property type="project" value="TreeGrafter"/>
</dbReference>
<organism evidence="14 15">
    <name type="scientific">Citrus unshiu</name>
    <name type="common">Satsuma mandarin</name>
    <name type="synonym">Citrus nobilis var. unshiu</name>
    <dbReference type="NCBI Taxonomy" id="55188"/>
    <lineage>
        <taxon>Eukaryota</taxon>
        <taxon>Viridiplantae</taxon>
        <taxon>Streptophyta</taxon>
        <taxon>Embryophyta</taxon>
        <taxon>Tracheophyta</taxon>
        <taxon>Spermatophyta</taxon>
        <taxon>Magnoliopsida</taxon>
        <taxon>eudicotyledons</taxon>
        <taxon>Gunneridae</taxon>
        <taxon>Pentapetalae</taxon>
        <taxon>rosids</taxon>
        <taxon>malvids</taxon>
        <taxon>Sapindales</taxon>
        <taxon>Rutaceae</taxon>
        <taxon>Aurantioideae</taxon>
        <taxon>Citrus</taxon>
    </lineage>
</organism>
<dbReference type="GO" id="GO:0016020">
    <property type="term" value="C:membrane"/>
    <property type="evidence" value="ECO:0007669"/>
    <property type="project" value="UniProtKB-SubCell"/>
</dbReference>
<sequence length="221" mass="25919">MYRRFTGDNIRWLTGFNQMRAQLLVDRMRSYCPHIALHLRYEKDACLRWKFYFPRICTTFWPKYLELSNQSKEENELADQGTPRSDAQKQVILGSVLSNQEKDARTHDLFPIEADELRAIRENTANWKVKEIDSKEPTSNGYCSLNPKEVGIFLTALGYPSSTSIYIAAAEIYDGDARMVDLQSYYPIMMSKVFRIAQDYRNKYKIYDLLDKRKFSNTTSI</sequence>
<keyword evidence="6" id="KW-0812">Transmembrane</keyword>
<keyword evidence="10" id="KW-0325">Glycoprotein</keyword>
<evidence type="ECO:0000256" key="8">
    <source>
        <dbReference type="ARBA" id="ARBA00022989"/>
    </source>
</evidence>
<dbReference type="PANTHER" id="PTHR31741">
    <property type="entry name" value="OS02G0726500 PROTEIN-RELATED"/>
    <property type="match status" value="1"/>
</dbReference>
<keyword evidence="11" id="KW-0294">Fucose metabolism</keyword>
<evidence type="ECO:0000256" key="5">
    <source>
        <dbReference type="ARBA" id="ARBA00022679"/>
    </source>
</evidence>
<comment type="pathway">
    <text evidence="2">Glycan metabolism.</text>
</comment>
<keyword evidence="15" id="KW-1185">Reference proteome</keyword>
<evidence type="ECO:0000256" key="13">
    <source>
        <dbReference type="ARBA" id="ARBA00030350"/>
    </source>
</evidence>
<evidence type="ECO:0000256" key="1">
    <source>
        <dbReference type="ARBA" id="ARBA00004606"/>
    </source>
</evidence>
<dbReference type="AlphaFoldDB" id="A0A2H5QPQ9"/>
<evidence type="ECO:0000313" key="15">
    <source>
        <dbReference type="Proteomes" id="UP000236630"/>
    </source>
</evidence>
<dbReference type="GO" id="GO:0016757">
    <property type="term" value="F:glycosyltransferase activity"/>
    <property type="evidence" value="ECO:0007669"/>
    <property type="project" value="UniProtKB-KW"/>
</dbReference>
<name>A0A2H5QPQ9_CITUN</name>
<evidence type="ECO:0000256" key="2">
    <source>
        <dbReference type="ARBA" id="ARBA00004881"/>
    </source>
</evidence>
<dbReference type="Pfam" id="PF10250">
    <property type="entry name" value="O-FucT"/>
    <property type="match status" value="1"/>
</dbReference>
<keyword evidence="7" id="KW-0735">Signal-anchor</keyword>
<evidence type="ECO:0000256" key="3">
    <source>
        <dbReference type="ARBA" id="ARBA00007737"/>
    </source>
</evidence>
<gene>
    <name evidence="14" type="ORF">CUMW_247190</name>
</gene>
<dbReference type="GO" id="GO:0006004">
    <property type="term" value="P:fucose metabolic process"/>
    <property type="evidence" value="ECO:0007669"/>
    <property type="project" value="UniProtKB-KW"/>
</dbReference>
<keyword evidence="4" id="KW-0328">Glycosyltransferase</keyword>
<comment type="subcellular location">
    <subcellularLocation>
        <location evidence="1">Membrane</location>
        <topology evidence="1">Single-pass type II membrane protein</topology>
    </subcellularLocation>
</comment>
<keyword evidence="9" id="KW-0472">Membrane</keyword>
<comment type="caution">
    <text evidence="14">The sequence shown here is derived from an EMBL/GenBank/DDBJ whole genome shotgun (WGS) entry which is preliminary data.</text>
</comment>
<comment type="similarity">
    <text evidence="3">Belongs to the glycosyltransferase GT106 family.</text>
</comment>
<keyword evidence="8" id="KW-1133">Transmembrane helix</keyword>
<evidence type="ECO:0000256" key="7">
    <source>
        <dbReference type="ARBA" id="ARBA00022968"/>
    </source>
</evidence>
<protein>
    <recommendedName>
        <fullName evidence="13">O-fucosyltransferase family protein</fullName>
    </recommendedName>
</protein>
<dbReference type="STRING" id="55188.A0A2H5QPQ9"/>
<evidence type="ECO:0000256" key="9">
    <source>
        <dbReference type="ARBA" id="ARBA00023136"/>
    </source>
</evidence>
<keyword evidence="5" id="KW-0808">Transferase</keyword>
<evidence type="ECO:0000313" key="14">
    <source>
        <dbReference type="EMBL" id="GAY66245.1"/>
    </source>
</evidence>
<evidence type="ECO:0000256" key="4">
    <source>
        <dbReference type="ARBA" id="ARBA00022676"/>
    </source>
</evidence>